<proteinExistence type="predicted"/>
<evidence type="ECO:0000313" key="2">
    <source>
        <dbReference type="Proteomes" id="UP000054248"/>
    </source>
</evidence>
<gene>
    <name evidence="1" type="ORF">M407DRAFT_85212</name>
</gene>
<dbReference type="AlphaFoldDB" id="A0A0C3L6N0"/>
<dbReference type="HOGENOM" id="CLU_991090_0_0_1"/>
<name>A0A0C3L6N0_9AGAM</name>
<sequence>MRQDLQVTVGRRRDYSNRATFLDLIGFSQVCFLSRLNFYCRLAEAQINSLQVLWLHTPFVRVIFRQATPVYVRRESLHLTLSVLVSVTQNSAPSDPQITILRFYPGFSGYNDELYEQHLDYTVLSGLSKTGGLYSSFEVVFMLFFGRSLLAALFGKNNTNPFGRIASTIQGDIFRKRLQEAYPGIDGEDPRQRAEATVNFMHDFLLDLKPLEIRPTYMTSRPTNAIEEVRAGSEVTGDEKDVESAQGTPVCRIYRPKLPILTRDTHPAHSASLRCRRRRRC</sequence>
<keyword evidence="2" id="KW-1185">Reference proteome</keyword>
<accession>A0A0C3L6N0</accession>
<evidence type="ECO:0000313" key="1">
    <source>
        <dbReference type="EMBL" id="KIO17212.1"/>
    </source>
</evidence>
<dbReference type="OrthoDB" id="3227921at2759"/>
<dbReference type="EMBL" id="KN823415">
    <property type="protein sequence ID" value="KIO17212.1"/>
    <property type="molecule type" value="Genomic_DNA"/>
</dbReference>
<organism evidence="1 2">
    <name type="scientific">Tulasnella calospora MUT 4182</name>
    <dbReference type="NCBI Taxonomy" id="1051891"/>
    <lineage>
        <taxon>Eukaryota</taxon>
        <taxon>Fungi</taxon>
        <taxon>Dikarya</taxon>
        <taxon>Basidiomycota</taxon>
        <taxon>Agaricomycotina</taxon>
        <taxon>Agaricomycetes</taxon>
        <taxon>Cantharellales</taxon>
        <taxon>Tulasnellaceae</taxon>
        <taxon>Tulasnella</taxon>
    </lineage>
</organism>
<protein>
    <submittedName>
        <fullName evidence="1">Uncharacterized protein</fullName>
    </submittedName>
</protein>
<reference evidence="2" key="2">
    <citation type="submission" date="2015-01" db="EMBL/GenBank/DDBJ databases">
        <title>Evolutionary Origins and Diversification of the Mycorrhizal Mutualists.</title>
        <authorList>
            <consortium name="DOE Joint Genome Institute"/>
            <consortium name="Mycorrhizal Genomics Consortium"/>
            <person name="Kohler A."/>
            <person name="Kuo A."/>
            <person name="Nagy L.G."/>
            <person name="Floudas D."/>
            <person name="Copeland A."/>
            <person name="Barry K.W."/>
            <person name="Cichocki N."/>
            <person name="Veneault-Fourrey C."/>
            <person name="LaButti K."/>
            <person name="Lindquist E.A."/>
            <person name="Lipzen A."/>
            <person name="Lundell T."/>
            <person name="Morin E."/>
            <person name="Murat C."/>
            <person name="Riley R."/>
            <person name="Ohm R."/>
            <person name="Sun H."/>
            <person name="Tunlid A."/>
            <person name="Henrissat B."/>
            <person name="Grigoriev I.V."/>
            <person name="Hibbett D.S."/>
            <person name="Martin F."/>
        </authorList>
    </citation>
    <scope>NUCLEOTIDE SEQUENCE [LARGE SCALE GENOMIC DNA]</scope>
    <source>
        <strain evidence="2">MUT 4182</strain>
    </source>
</reference>
<dbReference type="Proteomes" id="UP000054248">
    <property type="component" value="Unassembled WGS sequence"/>
</dbReference>
<reference evidence="1 2" key="1">
    <citation type="submission" date="2014-04" db="EMBL/GenBank/DDBJ databases">
        <authorList>
            <consortium name="DOE Joint Genome Institute"/>
            <person name="Kuo A."/>
            <person name="Girlanda M."/>
            <person name="Perotto S."/>
            <person name="Kohler A."/>
            <person name="Nagy L.G."/>
            <person name="Floudas D."/>
            <person name="Copeland A."/>
            <person name="Barry K.W."/>
            <person name="Cichocki N."/>
            <person name="Veneault-Fourrey C."/>
            <person name="LaButti K."/>
            <person name="Lindquist E.A."/>
            <person name="Lipzen A."/>
            <person name="Lundell T."/>
            <person name="Morin E."/>
            <person name="Murat C."/>
            <person name="Sun H."/>
            <person name="Tunlid A."/>
            <person name="Henrissat B."/>
            <person name="Grigoriev I.V."/>
            <person name="Hibbett D.S."/>
            <person name="Martin F."/>
            <person name="Nordberg H.P."/>
            <person name="Cantor M.N."/>
            <person name="Hua S.X."/>
        </authorList>
    </citation>
    <scope>NUCLEOTIDE SEQUENCE [LARGE SCALE GENOMIC DNA]</scope>
    <source>
        <strain evidence="1 2">MUT 4182</strain>
    </source>
</reference>